<dbReference type="PANTHER" id="PTHR47506">
    <property type="entry name" value="TRANSCRIPTIONAL REGULATORY PROTEIN"/>
    <property type="match status" value="1"/>
</dbReference>
<evidence type="ECO:0000259" key="5">
    <source>
        <dbReference type="Pfam" id="PF16925"/>
    </source>
</evidence>
<evidence type="ECO:0000313" key="6">
    <source>
        <dbReference type="EMBL" id="EJL73596.1"/>
    </source>
</evidence>
<sequence>MYHTVQLYTFVPSKSKVMAGRPKIFDEQQAIEKATQIFKNKGYDTASADELLNAMGIGKGSFYLAFKGGKQELYIRSLEQFSQNFYKNFSEQLSKSDNEIEFIRQFFLRLAEAHDCDKERGCYLGNALVQLSEKDNSVKHVSAESLKNLQHIFAKAIRKAQYNREIKNTTDAEILGWHLTNLWNGLHVTRRMENSPEVLRSLIEMNLKILE</sequence>
<evidence type="ECO:0000256" key="2">
    <source>
        <dbReference type="ARBA" id="ARBA00023125"/>
    </source>
</evidence>
<evidence type="ECO:0000313" key="7">
    <source>
        <dbReference type="Proteomes" id="UP000007509"/>
    </source>
</evidence>
<evidence type="ECO:0000259" key="4">
    <source>
        <dbReference type="Pfam" id="PF00440"/>
    </source>
</evidence>
<dbReference type="Pfam" id="PF00440">
    <property type="entry name" value="TetR_N"/>
    <property type="match status" value="1"/>
</dbReference>
<dbReference type="Gene3D" id="1.10.10.60">
    <property type="entry name" value="Homeodomain-like"/>
    <property type="match status" value="1"/>
</dbReference>
<dbReference type="PANTHER" id="PTHR47506:SF10">
    <property type="entry name" value="TRANSCRIPTIONAL REGULATORY PROTEIN"/>
    <property type="match status" value="1"/>
</dbReference>
<proteinExistence type="predicted"/>
<name>J3CKW6_9FLAO</name>
<dbReference type="GO" id="GO:0003677">
    <property type="term" value="F:DNA binding"/>
    <property type="evidence" value="ECO:0007669"/>
    <property type="project" value="UniProtKB-KW"/>
</dbReference>
<keyword evidence="7" id="KW-1185">Reference proteome</keyword>
<dbReference type="AlphaFoldDB" id="J3CKW6"/>
<dbReference type="Gene3D" id="1.10.357.10">
    <property type="entry name" value="Tetracycline Repressor, domain 2"/>
    <property type="match status" value="1"/>
</dbReference>
<feature type="domain" description="Tetracyclin repressor-like C-terminal" evidence="5">
    <location>
        <begin position="113"/>
        <end position="202"/>
    </location>
</feature>
<evidence type="ECO:0000256" key="1">
    <source>
        <dbReference type="ARBA" id="ARBA00023015"/>
    </source>
</evidence>
<keyword evidence="3" id="KW-0804">Transcription</keyword>
<keyword evidence="1" id="KW-0805">Transcription regulation</keyword>
<evidence type="ECO:0000256" key="3">
    <source>
        <dbReference type="ARBA" id="ARBA00023163"/>
    </source>
</evidence>
<dbReference type="EMBL" id="AKJY01000022">
    <property type="protein sequence ID" value="EJL73596.1"/>
    <property type="molecule type" value="Genomic_DNA"/>
</dbReference>
<keyword evidence="2" id="KW-0238">DNA-binding</keyword>
<feature type="domain" description="HTH tetR-type" evidence="4">
    <location>
        <begin position="31"/>
        <end position="74"/>
    </location>
</feature>
<reference evidence="6 7" key="1">
    <citation type="journal article" date="2012" name="J. Bacteriol.">
        <title>Twenty-one genome sequences from Pseudomonas species and 19 genome sequences from diverse bacteria isolated from the rhizosphere and endosphere of Populus deltoides.</title>
        <authorList>
            <person name="Brown S.D."/>
            <person name="Utturkar S.M."/>
            <person name="Klingeman D.M."/>
            <person name="Johnson C.M."/>
            <person name="Martin S.L."/>
            <person name="Land M.L."/>
            <person name="Lu T.Y."/>
            <person name="Schadt C.W."/>
            <person name="Doktycz M.J."/>
            <person name="Pelletier D.A."/>
        </authorList>
    </citation>
    <scope>NUCLEOTIDE SEQUENCE [LARGE SCALE GENOMIC DNA]</scope>
    <source>
        <strain evidence="6 7">CF314</strain>
    </source>
</reference>
<dbReference type="InterPro" id="IPR001647">
    <property type="entry name" value="HTH_TetR"/>
</dbReference>
<dbReference type="InterPro" id="IPR009057">
    <property type="entry name" value="Homeodomain-like_sf"/>
</dbReference>
<gene>
    <name evidence="6" type="ORF">PMI13_01553</name>
</gene>
<dbReference type="InterPro" id="IPR036271">
    <property type="entry name" value="Tet_transcr_reg_TetR-rel_C_sf"/>
</dbReference>
<dbReference type="Proteomes" id="UP000007509">
    <property type="component" value="Unassembled WGS sequence"/>
</dbReference>
<dbReference type="Pfam" id="PF16925">
    <property type="entry name" value="TetR_C_13"/>
    <property type="match status" value="1"/>
</dbReference>
<dbReference type="PATRIC" id="fig|1144316.3.peg.1559"/>
<organism evidence="6 7">
    <name type="scientific">Chryseobacterium populi</name>
    <dbReference type="NCBI Taxonomy" id="1144316"/>
    <lineage>
        <taxon>Bacteria</taxon>
        <taxon>Pseudomonadati</taxon>
        <taxon>Bacteroidota</taxon>
        <taxon>Flavobacteriia</taxon>
        <taxon>Flavobacteriales</taxon>
        <taxon>Weeksellaceae</taxon>
        <taxon>Chryseobacterium group</taxon>
        <taxon>Chryseobacterium</taxon>
    </lineage>
</organism>
<dbReference type="SUPFAM" id="SSF46689">
    <property type="entry name" value="Homeodomain-like"/>
    <property type="match status" value="1"/>
</dbReference>
<comment type="caution">
    <text evidence="6">The sequence shown here is derived from an EMBL/GenBank/DDBJ whole genome shotgun (WGS) entry which is preliminary data.</text>
</comment>
<dbReference type="SUPFAM" id="SSF48498">
    <property type="entry name" value="Tetracyclin repressor-like, C-terminal domain"/>
    <property type="match status" value="1"/>
</dbReference>
<accession>J3CKW6</accession>
<protein>
    <submittedName>
        <fullName evidence="6">Transcriptional regulator</fullName>
    </submittedName>
</protein>
<dbReference type="InterPro" id="IPR011075">
    <property type="entry name" value="TetR_C"/>
</dbReference>